<dbReference type="EMBL" id="JBHSNS010000001">
    <property type="protein sequence ID" value="MFC5727850.1"/>
    <property type="molecule type" value="Genomic_DNA"/>
</dbReference>
<evidence type="ECO:0000313" key="2">
    <source>
        <dbReference type="EMBL" id="MFC5727850.1"/>
    </source>
</evidence>
<comment type="caution">
    <text evidence="2">The sequence shown here is derived from an EMBL/GenBank/DDBJ whole genome shotgun (WGS) entry which is preliminary data.</text>
</comment>
<accession>A0ABW0ZA31</accession>
<keyword evidence="3" id="KW-1185">Reference proteome</keyword>
<reference evidence="3" key="1">
    <citation type="journal article" date="2019" name="Int. J. Syst. Evol. Microbiol.">
        <title>The Global Catalogue of Microorganisms (GCM) 10K type strain sequencing project: providing services to taxonomists for standard genome sequencing and annotation.</title>
        <authorList>
            <consortium name="The Broad Institute Genomics Platform"/>
            <consortium name="The Broad Institute Genome Sequencing Center for Infectious Disease"/>
            <person name="Wu L."/>
            <person name="Ma J."/>
        </authorList>
    </citation>
    <scope>NUCLEOTIDE SEQUENCE [LARGE SCALE GENOMIC DNA]</scope>
    <source>
        <strain evidence="3">YIM 94188</strain>
    </source>
</reference>
<protein>
    <submittedName>
        <fullName evidence="2">WYL domain-containing protein</fullName>
    </submittedName>
</protein>
<dbReference type="Proteomes" id="UP001596072">
    <property type="component" value="Unassembled WGS sequence"/>
</dbReference>
<name>A0ABW0ZA31_9ACTN</name>
<evidence type="ECO:0000259" key="1">
    <source>
        <dbReference type="Pfam" id="PF13280"/>
    </source>
</evidence>
<sequence length="326" mass="35238">MVNGPGRDQREPMERLVRIAAVLRANSEHGVDGDRLAQLAGFTGADPGSQLKRELRYLERQGWQIDNIGEPGGTAVYRMTTVDNRLRVRLTPGQQAALRRAVLLADRGDLVQRLGLPESSKPSEVDAQVPTAAAPGDQRLTHVVRAVRDRCMLRFGYKGTAREVHPESLRTQNGTWYLRGVEETDLSGSAAGPESAVVKAFVVGRMKDPEVGAPGSARALPAVRHTGLHPMTWQIDPPVEVTLQTTADFEPDVRRWLGEPLSVEPGAGGDTVLIRYLVTHRAALRARLNELGRRVRIVGPEDVRAEVVAELAAAAGVPAHTPGGAA</sequence>
<gene>
    <name evidence="2" type="ORF">ACFPQB_02895</name>
</gene>
<dbReference type="Pfam" id="PF13280">
    <property type="entry name" value="WYL"/>
    <property type="match status" value="1"/>
</dbReference>
<dbReference type="InterPro" id="IPR026881">
    <property type="entry name" value="WYL_dom"/>
</dbReference>
<proteinExistence type="predicted"/>
<feature type="domain" description="WYL" evidence="1">
    <location>
        <begin position="140"/>
        <end position="185"/>
    </location>
</feature>
<dbReference type="RefSeq" id="WP_378526924.1">
    <property type="nucleotide sequence ID" value="NZ_JBHSNS010000001.1"/>
</dbReference>
<organism evidence="2 3">
    <name type="scientific">Nocardioides vastitatis</name>
    <dbReference type="NCBI Taxonomy" id="2568655"/>
    <lineage>
        <taxon>Bacteria</taxon>
        <taxon>Bacillati</taxon>
        <taxon>Actinomycetota</taxon>
        <taxon>Actinomycetes</taxon>
        <taxon>Propionibacteriales</taxon>
        <taxon>Nocardioidaceae</taxon>
        <taxon>Nocardioides</taxon>
    </lineage>
</organism>
<dbReference type="PROSITE" id="PS52050">
    <property type="entry name" value="WYL"/>
    <property type="match status" value="1"/>
</dbReference>
<evidence type="ECO:0000313" key="3">
    <source>
        <dbReference type="Proteomes" id="UP001596072"/>
    </source>
</evidence>